<organism evidence="2 3">
    <name type="scientific">Moraxella bovis</name>
    <dbReference type="NCBI Taxonomy" id="476"/>
    <lineage>
        <taxon>Bacteria</taxon>
        <taxon>Pseudomonadati</taxon>
        <taxon>Pseudomonadota</taxon>
        <taxon>Gammaproteobacteria</taxon>
        <taxon>Moraxellales</taxon>
        <taxon>Moraxellaceae</taxon>
        <taxon>Moraxella</taxon>
    </lineage>
</organism>
<keyword evidence="3" id="KW-1185">Reference proteome</keyword>
<dbReference type="EMBL" id="CP087831">
    <property type="protein sequence ID" value="UZA04813.1"/>
    <property type="molecule type" value="Genomic_DNA"/>
</dbReference>
<gene>
    <name evidence="2" type="ORF">LP092_15150</name>
</gene>
<evidence type="ECO:0000313" key="3">
    <source>
        <dbReference type="Proteomes" id="UP001163632"/>
    </source>
</evidence>
<geneLocation type="plasmid" evidence="2 3">
    <name>unnamed1</name>
</geneLocation>
<dbReference type="SUPFAM" id="SSF46785">
    <property type="entry name" value="Winged helix' DNA-binding domain"/>
    <property type="match status" value="1"/>
</dbReference>
<keyword evidence="1" id="KW-0175">Coiled coil</keyword>
<reference evidence="2" key="1">
    <citation type="journal article" date="2022" name="BMC Microbiol.">
        <title>Whole genome sequencing of Moraxella bovis strains from North America reveals two genotypes with different genetic determinants.</title>
        <authorList>
            <person name="Wynn E.L."/>
            <person name="Hille M.M."/>
            <person name="Loy J.D."/>
            <person name="Schuller G."/>
            <person name="Kuhn K.L."/>
            <person name="Dickey A.M."/>
            <person name="Bono J.L."/>
            <person name="Clawson M.L."/>
        </authorList>
    </citation>
    <scope>NUCLEOTIDE SEQUENCE</scope>
    <source>
        <strain evidence="2">SAM102599</strain>
    </source>
</reference>
<keyword evidence="2" id="KW-0614">Plasmid</keyword>
<dbReference type="Proteomes" id="UP001163632">
    <property type="component" value="Plasmid unnamed1"/>
</dbReference>
<protein>
    <submittedName>
        <fullName evidence="2">Replication initiation protein</fullName>
    </submittedName>
</protein>
<sequence>MGSLILNDNKPLYKTPQSLVHIQHNISILQYKYWWLMLKSFTECPVSDDMLYISMSDLSNYLGYTPNKSELRDCLEALRIQPIIFNFLNKDGQKEIRGSGFISEWSVTSRRIGFILPKHIKEALIGNENIKQMFLLMSWEDFHSFTGKYEAIIFKLCLDYSGVGSTPYFETQALRNYLGLTDKEYTSTSDFFRFCVDKPIEKINKNKIININVKAEYTFKGRSKTGVKFLVEYRKKESFIGNNQTNFANIANSVFINSRHQFSTDEQYHILETYTLDDIDDIIASANAYIDKLARLDKKVNVKKIYQKAFKEKWKLKQKNDLFNYNQVNEPDDPFSHLNDLEKSIIKNIADGYIDKQTDTGKVISELYRNNIYKKAVRERWGLDEYYQKKAEEERVKKEQQEEREKEHQEALQRQKILEQEKIKAQQLIEHFESLSNDEQERVLDEVAKLINHSAILSWFKKSRSNHTAHKDVQYRAYFRQIMGI</sequence>
<dbReference type="Pfam" id="PF21205">
    <property type="entry name" value="Rep3_C"/>
    <property type="match status" value="1"/>
</dbReference>
<dbReference type="InterPro" id="IPR036390">
    <property type="entry name" value="WH_DNA-bd_sf"/>
</dbReference>
<proteinExistence type="predicted"/>
<accession>A0ABY6MB32</accession>
<feature type="coiled-coil region" evidence="1">
    <location>
        <begin position="383"/>
        <end position="438"/>
    </location>
</feature>
<dbReference type="InterPro" id="IPR036388">
    <property type="entry name" value="WH-like_DNA-bd_sf"/>
</dbReference>
<evidence type="ECO:0000313" key="2">
    <source>
        <dbReference type="EMBL" id="UZA04813.1"/>
    </source>
</evidence>
<name>A0ABY6MB32_MORBO</name>
<dbReference type="Gene3D" id="1.10.10.10">
    <property type="entry name" value="Winged helix-like DNA-binding domain superfamily/Winged helix DNA-binding domain"/>
    <property type="match status" value="1"/>
</dbReference>
<evidence type="ECO:0000256" key="1">
    <source>
        <dbReference type="SAM" id="Coils"/>
    </source>
</evidence>